<keyword evidence="1" id="KW-0732">Signal</keyword>
<accession>A0AAD4XQJ8</accession>
<feature type="chain" id="PRO_5042185692" evidence="1">
    <location>
        <begin position="27"/>
        <end position="104"/>
    </location>
</feature>
<reference evidence="2" key="1">
    <citation type="submission" date="2022-04" db="EMBL/GenBank/DDBJ databases">
        <title>A functionally conserved STORR gene fusion in Papaver species that diverged 16.8 million years ago.</title>
        <authorList>
            <person name="Catania T."/>
        </authorList>
    </citation>
    <scope>NUCLEOTIDE SEQUENCE</scope>
    <source>
        <strain evidence="2">S-188037</strain>
    </source>
</reference>
<protein>
    <submittedName>
        <fullName evidence="2">Uncharacterized protein</fullName>
    </submittedName>
</protein>
<organism evidence="2 3">
    <name type="scientific">Papaver atlanticum</name>
    <dbReference type="NCBI Taxonomy" id="357466"/>
    <lineage>
        <taxon>Eukaryota</taxon>
        <taxon>Viridiplantae</taxon>
        <taxon>Streptophyta</taxon>
        <taxon>Embryophyta</taxon>
        <taxon>Tracheophyta</taxon>
        <taxon>Spermatophyta</taxon>
        <taxon>Magnoliopsida</taxon>
        <taxon>Ranunculales</taxon>
        <taxon>Papaveraceae</taxon>
        <taxon>Papaveroideae</taxon>
        <taxon>Papaver</taxon>
    </lineage>
</organism>
<evidence type="ECO:0000313" key="3">
    <source>
        <dbReference type="Proteomes" id="UP001202328"/>
    </source>
</evidence>
<dbReference type="Proteomes" id="UP001202328">
    <property type="component" value="Unassembled WGS sequence"/>
</dbReference>
<dbReference type="AlphaFoldDB" id="A0AAD4XQJ8"/>
<proteinExistence type="predicted"/>
<name>A0AAD4XQJ8_9MAGN</name>
<evidence type="ECO:0000313" key="2">
    <source>
        <dbReference type="EMBL" id="KAI3935011.1"/>
    </source>
</evidence>
<sequence length="104" mass="11260">MAKLFGASPICIVSFLLLLIAVSVSSETTYTEGQVCKIQGGGCGVVKKGTAFNCSYCSRFCLNNCGLSKYTEMYPACNFINRGTEGYTFECYCCCSNQMKSSLT</sequence>
<feature type="signal peptide" evidence="1">
    <location>
        <begin position="1"/>
        <end position="26"/>
    </location>
</feature>
<comment type="caution">
    <text evidence="2">The sequence shown here is derived from an EMBL/GenBank/DDBJ whole genome shotgun (WGS) entry which is preliminary data.</text>
</comment>
<keyword evidence="3" id="KW-1185">Reference proteome</keyword>
<dbReference type="EMBL" id="JAJJMB010006318">
    <property type="protein sequence ID" value="KAI3935011.1"/>
    <property type="molecule type" value="Genomic_DNA"/>
</dbReference>
<evidence type="ECO:0000256" key="1">
    <source>
        <dbReference type="SAM" id="SignalP"/>
    </source>
</evidence>
<gene>
    <name evidence="2" type="ORF">MKW98_009930</name>
</gene>